<dbReference type="CDD" id="cd00076">
    <property type="entry name" value="HFD_SF"/>
    <property type="match status" value="1"/>
</dbReference>
<evidence type="ECO:0000313" key="6">
    <source>
        <dbReference type="EMBL" id="CAA2989810.1"/>
    </source>
</evidence>
<dbReference type="PANTHER" id="PTHR46338:SF1">
    <property type="entry name" value="TRANSCRIPTION INITIATION FACTOR TFIID SUBUNIT 8"/>
    <property type="match status" value="1"/>
</dbReference>
<proteinExistence type="predicted"/>
<dbReference type="GO" id="GO:0046982">
    <property type="term" value="F:protein heterodimerization activity"/>
    <property type="evidence" value="ECO:0007669"/>
    <property type="project" value="InterPro"/>
</dbReference>
<dbReference type="SMART" id="SM00576">
    <property type="entry name" value="BTP"/>
    <property type="match status" value="1"/>
</dbReference>
<comment type="caution">
    <text evidence="6">The sequence shown here is derived from an EMBL/GenBank/DDBJ whole genome shotgun (WGS) entry which is preliminary data.</text>
</comment>
<comment type="subcellular location">
    <subcellularLocation>
        <location evidence="1">Nucleus</location>
    </subcellularLocation>
</comment>
<dbReference type="OrthoDB" id="436852at2759"/>
<name>A0A8S0SEP1_OLEEU</name>
<protein>
    <recommendedName>
        <fullName evidence="5">Bromodomain associated domain-containing protein</fullName>
    </recommendedName>
</protein>
<dbReference type="AlphaFoldDB" id="A0A8S0SEP1"/>
<dbReference type="GO" id="GO:0005669">
    <property type="term" value="C:transcription factor TFIID complex"/>
    <property type="evidence" value="ECO:0007669"/>
    <property type="project" value="InterPro"/>
</dbReference>
<feature type="domain" description="Bromodomain associated" evidence="5">
    <location>
        <begin position="21"/>
        <end position="89"/>
    </location>
</feature>
<evidence type="ECO:0000313" key="7">
    <source>
        <dbReference type="Proteomes" id="UP000594638"/>
    </source>
</evidence>
<evidence type="ECO:0000259" key="5">
    <source>
        <dbReference type="SMART" id="SM00576"/>
    </source>
</evidence>
<sequence>MDLGKKCLEIDKKKNETPGNDDFAQAIARIAVTQGFQQSALDTLSDVGVRYIREIVKIATACANLDNRNECNVFDVIQGLEDLGSVQGFSGASDVNHCLTRSRVIRDIIQYAEEAEEFPSAYPIPTFPVVKERKLIEERHMQVERSPLNLQQKLIFNGLEAGLADEPAKAKCAVESNPFLAPPLQFEDKENHAALESHVSVLEPCAHAIEDIGTQSCKSMKDRRKIPLNERTTIKFKFRNSRTCSSTAISPWNEGVEKIALWFGVNHDEKHDKKKRSGQILRETMDNLQGITCSKRVFLYLIFTDFRRGIFPTSRDLEELDGV</sequence>
<dbReference type="Gramene" id="OE9A104013T1">
    <property type="protein sequence ID" value="OE9A104013C1"/>
    <property type="gene ID" value="OE9A104013"/>
</dbReference>
<reference evidence="6 7" key="1">
    <citation type="submission" date="2019-12" db="EMBL/GenBank/DDBJ databases">
        <authorList>
            <person name="Alioto T."/>
            <person name="Alioto T."/>
            <person name="Gomez Garrido J."/>
        </authorList>
    </citation>
    <scope>NUCLEOTIDE SEQUENCE [LARGE SCALE GENOMIC DNA]</scope>
</reference>
<keyword evidence="2" id="KW-0805">Transcription regulation</keyword>
<keyword evidence="7" id="KW-1185">Reference proteome</keyword>
<evidence type="ECO:0000256" key="1">
    <source>
        <dbReference type="ARBA" id="ARBA00004123"/>
    </source>
</evidence>
<dbReference type="Gene3D" id="1.10.20.10">
    <property type="entry name" value="Histone, subunit A"/>
    <property type="match status" value="1"/>
</dbReference>
<dbReference type="Pfam" id="PF07524">
    <property type="entry name" value="Bromo_TP"/>
    <property type="match status" value="1"/>
</dbReference>
<evidence type="ECO:0000256" key="4">
    <source>
        <dbReference type="ARBA" id="ARBA00023242"/>
    </source>
</evidence>
<dbReference type="EMBL" id="CACTIH010004153">
    <property type="protein sequence ID" value="CAA2989810.1"/>
    <property type="molecule type" value="Genomic_DNA"/>
</dbReference>
<dbReference type="InterPro" id="IPR006565">
    <property type="entry name" value="BTP"/>
</dbReference>
<dbReference type="InterPro" id="IPR037818">
    <property type="entry name" value="TAF8"/>
</dbReference>
<accession>A0A8S0SEP1</accession>
<evidence type="ECO:0000256" key="2">
    <source>
        <dbReference type="ARBA" id="ARBA00023015"/>
    </source>
</evidence>
<keyword evidence="4" id="KW-0539">Nucleus</keyword>
<keyword evidence="3" id="KW-0804">Transcription</keyword>
<dbReference type="InterPro" id="IPR009072">
    <property type="entry name" value="Histone-fold"/>
</dbReference>
<gene>
    <name evidence="6" type="ORF">OLEA9_A104013</name>
</gene>
<evidence type="ECO:0000256" key="3">
    <source>
        <dbReference type="ARBA" id="ARBA00023163"/>
    </source>
</evidence>
<organism evidence="6 7">
    <name type="scientific">Olea europaea subsp. europaea</name>
    <dbReference type="NCBI Taxonomy" id="158383"/>
    <lineage>
        <taxon>Eukaryota</taxon>
        <taxon>Viridiplantae</taxon>
        <taxon>Streptophyta</taxon>
        <taxon>Embryophyta</taxon>
        <taxon>Tracheophyta</taxon>
        <taxon>Spermatophyta</taxon>
        <taxon>Magnoliopsida</taxon>
        <taxon>eudicotyledons</taxon>
        <taxon>Gunneridae</taxon>
        <taxon>Pentapetalae</taxon>
        <taxon>asterids</taxon>
        <taxon>lamiids</taxon>
        <taxon>Lamiales</taxon>
        <taxon>Oleaceae</taxon>
        <taxon>Oleeae</taxon>
        <taxon>Olea</taxon>
    </lineage>
</organism>
<dbReference type="PANTHER" id="PTHR46338">
    <property type="entry name" value="TRANSCRIPTION INITIATION FACTOR TFIID SUBUNIT 8"/>
    <property type="match status" value="1"/>
</dbReference>
<dbReference type="Proteomes" id="UP000594638">
    <property type="component" value="Unassembled WGS sequence"/>
</dbReference>